<evidence type="ECO:0000313" key="2">
    <source>
        <dbReference type="Proteomes" id="UP000199370"/>
    </source>
</evidence>
<keyword evidence="2" id="KW-1185">Reference proteome</keyword>
<protein>
    <submittedName>
        <fullName evidence="1">Uncharacterized protein</fullName>
    </submittedName>
</protein>
<accession>A0A1H0BNT4</accession>
<organism evidence="1 2">
    <name type="scientific">Haloarchaeobius iranensis</name>
    <dbReference type="NCBI Taxonomy" id="996166"/>
    <lineage>
        <taxon>Archaea</taxon>
        <taxon>Methanobacteriati</taxon>
        <taxon>Methanobacteriota</taxon>
        <taxon>Stenosarchaea group</taxon>
        <taxon>Halobacteria</taxon>
        <taxon>Halobacteriales</taxon>
        <taxon>Halorubellaceae</taxon>
        <taxon>Haloarchaeobius</taxon>
    </lineage>
</organism>
<proteinExistence type="predicted"/>
<reference evidence="1 2" key="1">
    <citation type="submission" date="2016-10" db="EMBL/GenBank/DDBJ databases">
        <authorList>
            <person name="de Groot N.N."/>
        </authorList>
    </citation>
    <scope>NUCLEOTIDE SEQUENCE [LARGE SCALE GENOMIC DNA]</scope>
    <source>
        <strain evidence="2">EB21,IBRC-M 10013,KCTC 4048</strain>
    </source>
</reference>
<dbReference type="RefSeq" id="WP_089736538.1">
    <property type="nucleotide sequence ID" value="NZ_FNIA01000045.1"/>
</dbReference>
<sequence>MYVDTSDDDGATTLTWENECESVSVTLPGVVHASYSAKNSVVVTASAAGTVRILEPDGTERDPFESTLPEACAIYTLAPSIVGELRVTMVVAHDPPYRGETLWQHEIHVERGDVGGPVAKWR</sequence>
<dbReference type="OrthoDB" id="173690at2157"/>
<dbReference type="Proteomes" id="UP000199370">
    <property type="component" value="Unassembled WGS sequence"/>
</dbReference>
<dbReference type="AlphaFoldDB" id="A0A1H0BNT4"/>
<dbReference type="EMBL" id="FNIA01000045">
    <property type="protein sequence ID" value="SDN47327.1"/>
    <property type="molecule type" value="Genomic_DNA"/>
</dbReference>
<evidence type="ECO:0000313" key="1">
    <source>
        <dbReference type="EMBL" id="SDN47327.1"/>
    </source>
</evidence>
<name>A0A1H0BNT4_9EURY</name>
<gene>
    <name evidence="1" type="ORF">SAMN05192554_1457</name>
</gene>